<dbReference type="Proteomes" id="UP000410492">
    <property type="component" value="Unassembled WGS sequence"/>
</dbReference>
<dbReference type="AlphaFoldDB" id="A0A653D1Q9"/>
<organism evidence="2 3">
    <name type="scientific">Callosobruchus maculatus</name>
    <name type="common">Southern cowpea weevil</name>
    <name type="synonym">Pulse bruchid</name>
    <dbReference type="NCBI Taxonomy" id="64391"/>
    <lineage>
        <taxon>Eukaryota</taxon>
        <taxon>Metazoa</taxon>
        <taxon>Ecdysozoa</taxon>
        <taxon>Arthropoda</taxon>
        <taxon>Hexapoda</taxon>
        <taxon>Insecta</taxon>
        <taxon>Pterygota</taxon>
        <taxon>Neoptera</taxon>
        <taxon>Endopterygota</taxon>
        <taxon>Coleoptera</taxon>
        <taxon>Polyphaga</taxon>
        <taxon>Cucujiformia</taxon>
        <taxon>Chrysomeloidea</taxon>
        <taxon>Chrysomelidae</taxon>
        <taxon>Bruchinae</taxon>
        <taxon>Bruchini</taxon>
        <taxon>Callosobruchus</taxon>
    </lineage>
</organism>
<sequence>LVRSLNLHNSDSSLWRFTFFLDSYNFSLLLLITFLLLDDPLFSNLFLLFAFWSCYFTYLYLFRQLFYRISWHVILKLVRSLNLLDSDSSLWRFAFFLDSYNFSLL</sequence>
<dbReference type="OrthoDB" id="10503477at2759"/>
<name>A0A653D1Q9_CALMS</name>
<keyword evidence="1" id="KW-0812">Transmembrane</keyword>
<keyword evidence="3" id="KW-1185">Reference proteome</keyword>
<keyword evidence="1" id="KW-1133">Transmembrane helix</keyword>
<dbReference type="EMBL" id="CAACVG010009751">
    <property type="protein sequence ID" value="VEN54108.1"/>
    <property type="molecule type" value="Genomic_DNA"/>
</dbReference>
<feature type="non-terminal residue" evidence="2">
    <location>
        <position position="1"/>
    </location>
</feature>
<feature type="transmembrane region" description="Helical" evidence="1">
    <location>
        <begin position="42"/>
        <end position="62"/>
    </location>
</feature>
<gene>
    <name evidence="2" type="ORF">CALMAC_LOCUS13680</name>
</gene>
<evidence type="ECO:0000313" key="2">
    <source>
        <dbReference type="EMBL" id="VEN54108.1"/>
    </source>
</evidence>
<keyword evidence="1" id="KW-0472">Membrane</keyword>
<evidence type="ECO:0000256" key="1">
    <source>
        <dbReference type="SAM" id="Phobius"/>
    </source>
</evidence>
<proteinExistence type="predicted"/>
<feature type="non-terminal residue" evidence="2">
    <location>
        <position position="105"/>
    </location>
</feature>
<feature type="transmembrane region" description="Helical" evidence="1">
    <location>
        <begin position="14"/>
        <end position="36"/>
    </location>
</feature>
<accession>A0A653D1Q9</accession>
<evidence type="ECO:0000313" key="3">
    <source>
        <dbReference type="Proteomes" id="UP000410492"/>
    </source>
</evidence>
<protein>
    <submittedName>
        <fullName evidence="2">Uncharacterized protein</fullName>
    </submittedName>
</protein>
<reference evidence="2 3" key="1">
    <citation type="submission" date="2019-01" db="EMBL/GenBank/DDBJ databases">
        <authorList>
            <person name="Sayadi A."/>
        </authorList>
    </citation>
    <scope>NUCLEOTIDE SEQUENCE [LARGE SCALE GENOMIC DNA]</scope>
</reference>